<dbReference type="Proteomes" id="UP000469440">
    <property type="component" value="Unassembled WGS sequence"/>
</dbReference>
<dbReference type="PANTHER" id="PTHR30426">
    <property type="entry name" value="4-HYDROXY-3-METHYLBUT-2-ENYL DIPHOSPHATE REDUCTASE"/>
    <property type="match status" value="1"/>
</dbReference>
<comment type="function">
    <text evidence="5">Catalyzes the conversion of 1-hydroxy-2-methyl-2-(E)-butenyl 4-diphosphate (HMBPP) into a mixture of isopentenyl diphosphate (IPP) and dimethylallyl diphosphate (DMAPP). Acts in the terminal step of the DOXP/MEP pathway for isoprenoid precursor biosynthesis.</text>
</comment>
<evidence type="ECO:0000256" key="3">
    <source>
        <dbReference type="ARBA" id="ARBA00023004"/>
    </source>
</evidence>
<feature type="binding site" evidence="5">
    <location>
        <position position="266"/>
    </location>
    <ligand>
        <name>isopentenyl diphosphate</name>
        <dbReference type="ChEBI" id="CHEBI:128769"/>
    </ligand>
</feature>
<feature type="binding site" evidence="5">
    <location>
        <position position="224"/>
    </location>
    <ligand>
        <name>isopentenyl diphosphate</name>
        <dbReference type="ChEBI" id="CHEBI:128769"/>
    </ligand>
</feature>
<feature type="binding site" evidence="5">
    <location>
        <position position="40"/>
    </location>
    <ligand>
        <name>(2E)-4-hydroxy-3-methylbut-2-enyl diphosphate</name>
        <dbReference type="ChEBI" id="CHEBI:128753"/>
    </ligand>
</feature>
<dbReference type="CDD" id="cd13944">
    <property type="entry name" value="lytB_ispH"/>
    <property type="match status" value="1"/>
</dbReference>
<keyword evidence="8" id="KW-0689">Ribosomal protein</keyword>
<dbReference type="EC" id="1.17.7.4" evidence="5"/>
<reference evidence="7 9" key="1">
    <citation type="submission" date="2019-09" db="EMBL/GenBank/DDBJ databases">
        <title>Genome sequence of Clostridium sp. EA1.</title>
        <authorList>
            <person name="Poehlein A."/>
            <person name="Bengelsdorf F.R."/>
            <person name="Daniel R."/>
        </authorList>
    </citation>
    <scope>NUCLEOTIDE SEQUENCE [LARGE SCALE GENOMIC DNA]</scope>
    <source>
        <strain evidence="7 9">EA1</strain>
    </source>
</reference>
<feature type="binding site" evidence="5">
    <location>
        <position position="266"/>
    </location>
    <ligand>
        <name>dimethylallyl diphosphate</name>
        <dbReference type="ChEBI" id="CHEBI:57623"/>
    </ligand>
</feature>
<dbReference type="Gene3D" id="3.40.50.11270">
    <property type="match status" value="1"/>
</dbReference>
<dbReference type="CDD" id="cd05688">
    <property type="entry name" value="S1_RPS1_repeat_ec3"/>
    <property type="match status" value="1"/>
</dbReference>
<feature type="binding site" evidence="5">
    <location>
        <position position="123"/>
    </location>
    <ligand>
        <name>(2E)-4-hydroxy-3-methylbut-2-enyl diphosphate</name>
        <dbReference type="ChEBI" id="CHEBI:128753"/>
    </ligand>
</feature>
<comment type="cofactor">
    <cofactor evidence="5">
        <name>[4Fe-4S] cluster</name>
        <dbReference type="ChEBI" id="CHEBI:49883"/>
    </cofactor>
    <text evidence="5">Binds 1 [4Fe-4S] cluster per subunit.</text>
</comment>
<dbReference type="NCBIfam" id="NF000907">
    <property type="entry name" value="PRK00087.1"/>
    <property type="match status" value="1"/>
</dbReference>
<dbReference type="GO" id="GO:0005840">
    <property type="term" value="C:ribosome"/>
    <property type="evidence" value="ECO:0007669"/>
    <property type="project" value="UniProtKB-KW"/>
</dbReference>
<feature type="binding site" evidence="5">
    <location>
        <position position="224"/>
    </location>
    <ligand>
        <name>(2E)-4-hydroxy-3-methylbut-2-enyl diphosphate</name>
        <dbReference type="ChEBI" id="CHEBI:128753"/>
    </ligand>
</feature>
<keyword evidence="5" id="KW-0414">Isoprene biosynthesis</keyword>
<keyword evidence="1 5" id="KW-0004">4Fe-4S</keyword>
<feature type="domain" description="S1 motif" evidence="6">
    <location>
        <begin position="485"/>
        <end position="553"/>
    </location>
</feature>
<feature type="binding site" evidence="5">
    <location>
        <position position="123"/>
    </location>
    <ligand>
        <name>dimethylallyl diphosphate</name>
        <dbReference type="ChEBI" id="CHEBI:57623"/>
    </ligand>
</feature>
<feature type="binding site" evidence="5">
    <location>
        <position position="223"/>
    </location>
    <ligand>
        <name>isopentenyl diphosphate</name>
        <dbReference type="ChEBI" id="CHEBI:128769"/>
    </ligand>
</feature>
<feature type="binding site" evidence="5">
    <location>
        <position position="95"/>
    </location>
    <ligand>
        <name>[4Fe-4S] cluster</name>
        <dbReference type="ChEBI" id="CHEBI:49883"/>
    </ligand>
</feature>
<feature type="active site" description="Proton donor" evidence="5">
    <location>
        <position position="125"/>
    </location>
</feature>
<dbReference type="GO" id="GO:0016114">
    <property type="term" value="P:terpenoid biosynthetic process"/>
    <property type="evidence" value="ECO:0007669"/>
    <property type="project" value="UniProtKB-UniRule"/>
</dbReference>
<dbReference type="NCBIfam" id="TIGR00216">
    <property type="entry name" value="ispH_lytB"/>
    <property type="match status" value="1"/>
</dbReference>
<keyword evidence="4 5" id="KW-0411">Iron-sulfur</keyword>
<dbReference type="RefSeq" id="WP_066644179.1">
    <property type="nucleotide sequence ID" value="NZ_CP060286.1"/>
</dbReference>
<accession>A0A7G8TCC5</accession>
<reference evidence="8 10" key="2">
    <citation type="submission" date="2020-08" db="EMBL/GenBank/DDBJ databases">
        <title>The isolate Caproiciproducens sp. 7D4C2 produces n-caproate at mildly acidic conditions from hexoses: genome and rBOX comparison with related strains and chain-elongating bacteria.</title>
        <authorList>
            <person name="Esquivel-Elizondo S."/>
            <person name="Bagci C."/>
            <person name="Temovska M."/>
            <person name="Jeon B.S."/>
            <person name="Bessarab I."/>
            <person name="Williams R.B.H."/>
            <person name="Huson D.H."/>
            <person name="Angenent L.T."/>
        </authorList>
    </citation>
    <scope>NUCLEOTIDE SEQUENCE [LARGE SCALE GENOMIC DNA]</scope>
    <source>
        <strain evidence="8 10">7D4C2</strain>
    </source>
</reference>
<evidence type="ECO:0000256" key="5">
    <source>
        <dbReference type="HAMAP-Rule" id="MF_00191"/>
    </source>
</evidence>
<feature type="binding site" evidence="5">
    <location>
        <position position="12"/>
    </location>
    <ligand>
        <name>[4Fe-4S] cluster</name>
        <dbReference type="ChEBI" id="CHEBI:49883"/>
    </ligand>
</feature>
<dbReference type="NCBIfam" id="NF005208">
    <property type="entry name" value="PRK06676.1"/>
    <property type="match status" value="1"/>
</dbReference>
<dbReference type="GO" id="GO:0003676">
    <property type="term" value="F:nucleic acid binding"/>
    <property type="evidence" value="ECO:0007669"/>
    <property type="project" value="InterPro"/>
</dbReference>
<gene>
    <name evidence="5 7" type="primary">ispH</name>
    <name evidence="7" type="ORF">CAFE_37510</name>
    <name evidence="8" type="ORF">HCR03_02885</name>
</gene>
<dbReference type="OrthoDB" id="9804077at2"/>
<dbReference type="Proteomes" id="UP000515909">
    <property type="component" value="Chromosome"/>
</dbReference>
<feature type="binding site" evidence="5">
    <location>
        <position position="73"/>
    </location>
    <ligand>
        <name>isopentenyl diphosphate</name>
        <dbReference type="ChEBI" id="CHEBI:128769"/>
    </ligand>
</feature>
<feature type="binding site" evidence="5">
    <location>
        <position position="40"/>
    </location>
    <ligand>
        <name>dimethylallyl diphosphate</name>
        <dbReference type="ChEBI" id="CHEBI:57623"/>
    </ligand>
</feature>
<dbReference type="HAMAP" id="MF_00191">
    <property type="entry name" value="IspH"/>
    <property type="match status" value="1"/>
</dbReference>
<dbReference type="PANTHER" id="PTHR30426:SF0">
    <property type="entry name" value="4-HYDROXY-3-METHYLBUT-2-ENYL DIPHOSPHATE REDUCTASE"/>
    <property type="match status" value="1"/>
</dbReference>
<protein>
    <recommendedName>
        <fullName evidence="5">4-hydroxy-3-methylbut-2-enyl diphosphate reductase</fullName>
        <shortName evidence="5">HMBPP reductase</shortName>
        <ecNumber evidence="5">1.17.7.4</ecNumber>
    </recommendedName>
</protein>
<keyword evidence="2 5" id="KW-0479">Metal-binding</keyword>
<dbReference type="InterPro" id="IPR003451">
    <property type="entry name" value="LytB/IspH"/>
</dbReference>
<dbReference type="KEGG" id="cfem:HCR03_02885"/>
<accession>A0A6N8I4W0</accession>
<dbReference type="Pfam" id="PF02401">
    <property type="entry name" value="LYTB"/>
    <property type="match status" value="1"/>
</dbReference>
<dbReference type="Pfam" id="PF00575">
    <property type="entry name" value="S1"/>
    <property type="match status" value="4"/>
</dbReference>
<dbReference type="EMBL" id="CP060286">
    <property type="protein sequence ID" value="QNK41266.1"/>
    <property type="molecule type" value="Genomic_DNA"/>
</dbReference>
<feature type="domain" description="S1 motif" evidence="6">
    <location>
        <begin position="570"/>
        <end position="639"/>
    </location>
</feature>
<dbReference type="Gene3D" id="2.40.50.140">
    <property type="entry name" value="Nucleic acid-binding proteins"/>
    <property type="match status" value="4"/>
</dbReference>
<organism evidence="7 9">
    <name type="scientific">Caproicibacter fermentans</name>
    <dbReference type="NCBI Taxonomy" id="2576756"/>
    <lineage>
        <taxon>Bacteria</taxon>
        <taxon>Bacillati</taxon>
        <taxon>Bacillota</taxon>
        <taxon>Clostridia</taxon>
        <taxon>Eubacteriales</taxon>
        <taxon>Acutalibacteraceae</taxon>
        <taxon>Caproicibacter</taxon>
    </lineage>
</organism>
<evidence type="ECO:0000256" key="4">
    <source>
        <dbReference type="ARBA" id="ARBA00023014"/>
    </source>
</evidence>
<dbReference type="UniPathway" id="UPA00056">
    <property type="reaction ID" value="UER00097"/>
</dbReference>
<dbReference type="GO" id="GO:0051745">
    <property type="term" value="F:4-hydroxy-3-methylbut-2-enyl diphosphate reductase activity"/>
    <property type="evidence" value="ECO:0007669"/>
    <property type="project" value="UniProtKB-UniRule"/>
</dbReference>
<dbReference type="PROSITE" id="PS50126">
    <property type="entry name" value="S1"/>
    <property type="match status" value="4"/>
</dbReference>
<dbReference type="EMBL" id="VWXL01000108">
    <property type="protein sequence ID" value="MVB12998.1"/>
    <property type="molecule type" value="Genomic_DNA"/>
</dbReference>
<dbReference type="AlphaFoldDB" id="A0A6N8I4W0"/>
<dbReference type="SUPFAM" id="SSF50249">
    <property type="entry name" value="Nucleic acid-binding proteins"/>
    <property type="match status" value="4"/>
</dbReference>
<feature type="binding site" evidence="5">
    <location>
        <position position="223"/>
    </location>
    <ligand>
        <name>dimethylallyl diphosphate</name>
        <dbReference type="ChEBI" id="CHEBI:57623"/>
    </ligand>
</feature>
<dbReference type="CDD" id="cd04465">
    <property type="entry name" value="S1_RPS1_repeat_ec2_hs2"/>
    <property type="match status" value="1"/>
</dbReference>
<feature type="binding site" evidence="5">
    <location>
        <position position="266"/>
    </location>
    <ligand>
        <name>(2E)-4-hydroxy-3-methylbut-2-enyl diphosphate</name>
        <dbReference type="ChEBI" id="CHEBI:128753"/>
    </ligand>
</feature>
<feature type="binding site" evidence="5">
    <location>
        <position position="223"/>
    </location>
    <ligand>
        <name>(2E)-4-hydroxy-3-methylbut-2-enyl diphosphate</name>
        <dbReference type="ChEBI" id="CHEBI:128753"/>
    </ligand>
</feature>
<feature type="binding site" evidence="5">
    <location>
        <position position="224"/>
    </location>
    <ligand>
        <name>dimethylallyl diphosphate</name>
        <dbReference type="ChEBI" id="CHEBI:57623"/>
    </ligand>
</feature>
<evidence type="ECO:0000313" key="9">
    <source>
        <dbReference type="Proteomes" id="UP000469440"/>
    </source>
</evidence>
<feature type="binding site" evidence="5">
    <location>
        <position position="195"/>
    </location>
    <ligand>
        <name>[4Fe-4S] cluster</name>
        <dbReference type="ChEBI" id="CHEBI:49883"/>
    </ligand>
</feature>
<evidence type="ECO:0000259" key="6">
    <source>
        <dbReference type="PROSITE" id="PS50126"/>
    </source>
</evidence>
<dbReference type="CDD" id="cd05687">
    <property type="entry name" value="S1_RPS1_repeat_ec1_hs1"/>
    <property type="match status" value="1"/>
</dbReference>
<evidence type="ECO:0000256" key="2">
    <source>
        <dbReference type="ARBA" id="ARBA00022723"/>
    </source>
</evidence>
<comment type="pathway">
    <text evidence="5">Isoprenoid biosynthesis; isopentenyl diphosphate biosynthesis via DXP pathway; isopentenyl diphosphate from 1-deoxy-D-xylulose 5-phosphate: step 6/6.</text>
</comment>
<dbReference type="GO" id="GO:0019288">
    <property type="term" value="P:isopentenyl diphosphate biosynthetic process, methylerythritol 4-phosphate pathway"/>
    <property type="evidence" value="ECO:0007669"/>
    <property type="project" value="UniProtKB-UniRule"/>
</dbReference>
<keyword evidence="9" id="KW-1185">Reference proteome</keyword>
<dbReference type="UniPathway" id="UPA00059">
    <property type="reaction ID" value="UER00105"/>
</dbReference>
<feature type="binding site" evidence="5">
    <location>
        <position position="73"/>
    </location>
    <ligand>
        <name>(2E)-4-hydroxy-3-methylbut-2-enyl diphosphate</name>
        <dbReference type="ChEBI" id="CHEBI:128753"/>
    </ligand>
</feature>
<feature type="binding site" evidence="5">
    <location>
        <position position="123"/>
    </location>
    <ligand>
        <name>isopentenyl diphosphate</name>
        <dbReference type="ChEBI" id="CHEBI:128769"/>
    </ligand>
</feature>
<feature type="binding site" evidence="5">
    <location>
        <position position="73"/>
    </location>
    <ligand>
        <name>dimethylallyl diphosphate</name>
        <dbReference type="ChEBI" id="CHEBI:57623"/>
    </ligand>
</feature>
<feature type="domain" description="S1 motif" evidence="6">
    <location>
        <begin position="311"/>
        <end position="380"/>
    </location>
</feature>
<feature type="binding site" evidence="5">
    <location>
        <position position="225"/>
    </location>
    <ligand>
        <name>(2E)-4-hydroxy-3-methylbut-2-enyl diphosphate</name>
        <dbReference type="ChEBI" id="CHEBI:128753"/>
    </ligand>
</feature>
<dbReference type="GO" id="GO:0046872">
    <property type="term" value="F:metal ion binding"/>
    <property type="evidence" value="ECO:0007669"/>
    <property type="project" value="UniProtKB-KW"/>
</dbReference>
<name>A0A6N8I4W0_9FIRM</name>
<evidence type="ECO:0000313" key="7">
    <source>
        <dbReference type="EMBL" id="MVB12998.1"/>
    </source>
</evidence>
<sequence>MKIKVAESAGFCFGVDRAVQTVCRLLDEGKQVCTLGPIIHNPQTLSRFEQRGVKIVNSPAEVPEGATLVVRSHGVSEDTLDEIAERGIECCNATCLFVQKIQNIVAHASKDGKTVLVAGDAEHPEIKGIIGHCSGRCLVFKNADELRGIIDRETVRPEEPVCVVSQTTFSVNEWENCLEIIKRVYTNAAVFDTICNATAIRQSEAAELSRQCDAMIIIGGKQSSNTAKLFELCKKNCAAYLVESADELPLSALSRAGCIGITAGASTPASIIKEVLDTMSEINQGAGPKENTTEGSFEEMLEESLKSLNTDEKVHGVVVGVTPSEVLVDVGRKQAGYIPASELSADPNVKPEDLVKIGDELDLLIMRTNDQEGTIMLSKKRLDATKGWEKIDAAEEDQSVLDGVVTEIIKGGLIAVTNGVRVFIPASQATASRTDPIEALLKKEVKFRIIEVNRSRKRAVGSIRSVLKDERKAQADKFWETAEVGKVYTGVVKSLTSYGAFVDLGGIDGMIHISELSWSRIKHPSEVVNVGDKVTVYIKGLDQEKGKISLGYKRPEDNPWEILKKEYPVGSVAEVKVVGMTTFGAFAQVIPGIDGLIHISQIADHRIEKPQDVLKINDMVKVKITDIDFDKHRVSLSIRALLEPEEEPEKPAEPAGDETAE</sequence>
<dbReference type="GO" id="GO:0051539">
    <property type="term" value="F:4 iron, 4 sulfur cluster binding"/>
    <property type="evidence" value="ECO:0007669"/>
    <property type="project" value="UniProtKB-UniRule"/>
</dbReference>
<feature type="binding site" evidence="5">
    <location>
        <position position="167"/>
    </location>
    <ligand>
        <name>(2E)-4-hydroxy-3-methylbut-2-enyl diphosphate</name>
        <dbReference type="ChEBI" id="CHEBI:128753"/>
    </ligand>
</feature>
<comment type="catalytic activity">
    <reaction evidence="5">
        <text>dimethylallyl diphosphate + 2 oxidized [2Fe-2S]-[ferredoxin] + H2O = (2E)-4-hydroxy-3-methylbut-2-enyl diphosphate + 2 reduced [2Fe-2S]-[ferredoxin] + 2 H(+)</text>
        <dbReference type="Rhea" id="RHEA:24825"/>
        <dbReference type="Rhea" id="RHEA-COMP:10000"/>
        <dbReference type="Rhea" id="RHEA-COMP:10001"/>
        <dbReference type="ChEBI" id="CHEBI:15377"/>
        <dbReference type="ChEBI" id="CHEBI:15378"/>
        <dbReference type="ChEBI" id="CHEBI:33737"/>
        <dbReference type="ChEBI" id="CHEBI:33738"/>
        <dbReference type="ChEBI" id="CHEBI:57623"/>
        <dbReference type="ChEBI" id="CHEBI:128753"/>
        <dbReference type="EC" id="1.17.7.4"/>
    </reaction>
</comment>
<feature type="binding site" evidence="5">
    <location>
        <position position="225"/>
    </location>
    <ligand>
        <name>dimethylallyl diphosphate</name>
        <dbReference type="ChEBI" id="CHEBI:57623"/>
    </ligand>
</feature>
<dbReference type="Gene3D" id="3.40.1010.20">
    <property type="entry name" value="4-hydroxy-3-methylbut-2-enyl diphosphate reductase, catalytic domain"/>
    <property type="match status" value="2"/>
</dbReference>
<dbReference type="PRINTS" id="PR00681">
    <property type="entry name" value="RIBOSOMALS1"/>
</dbReference>
<keyword evidence="5 7" id="KW-0560">Oxidoreductase</keyword>
<dbReference type="SMART" id="SM00316">
    <property type="entry name" value="S1"/>
    <property type="match status" value="4"/>
</dbReference>
<comment type="pathway">
    <text evidence="5">Isoprenoid biosynthesis; dimethylallyl diphosphate biosynthesis; dimethylallyl diphosphate from (2E)-4-hydroxy-3-methylbutenyl diphosphate: step 1/1.</text>
</comment>
<dbReference type="InterPro" id="IPR035104">
    <property type="entry name" value="Ribosomal_protein_S1-like"/>
</dbReference>
<dbReference type="InterPro" id="IPR012340">
    <property type="entry name" value="NA-bd_OB-fold"/>
</dbReference>
<proteinExistence type="inferred from homology"/>
<comment type="catalytic activity">
    <reaction evidence="5">
        <text>isopentenyl diphosphate + 2 oxidized [2Fe-2S]-[ferredoxin] + H2O = (2E)-4-hydroxy-3-methylbut-2-enyl diphosphate + 2 reduced [2Fe-2S]-[ferredoxin] + 2 H(+)</text>
        <dbReference type="Rhea" id="RHEA:24488"/>
        <dbReference type="Rhea" id="RHEA-COMP:10000"/>
        <dbReference type="Rhea" id="RHEA-COMP:10001"/>
        <dbReference type="ChEBI" id="CHEBI:15377"/>
        <dbReference type="ChEBI" id="CHEBI:15378"/>
        <dbReference type="ChEBI" id="CHEBI:33737"/>
        <dbReference type="ChEBI" id="CHEBI:33738"/>
        <dbReference type="ChEBI" id="CHEBI:128753"/>
        <dbReference type="ChEBI" id="CHEBI:128769"/>
        <dbReference type="EC" id="1.17.7.4"/>
    </reaction>
</comment>
<evidence type="ECO:0000313" key="8">
    <source>
        <dbReference type="EMBL" id="QNK41266.1"/>
    </source>
</evidence>
<dbReference type="InterPro" id="IPR003029">
    <property type="entry name" value="S1_domain"/>
</dbReference>
<evidence type="ECO:0000256" key="1">
    <source>
        <dbReference type="ARBA" id="ARBA00022485"/>
    </source>
</evidence>
<dbReference type="GO" id="GO:0050992">
    <property type="term" value="P:dimethylallyl diphosphate biosynthetic process"/>
    <property type="evidence" value="ECO:0007669"/>
    <property type="project" value="UniProtKB-UniRule"/>
</dbReference>
<feature type="binding site" evidence="5">
    <location>
        <position position="225"/>
    </location>
    <ligand>
        <name>isopentenyl diphosphate</name>
        <dbReference type="ChEBI" id="CHEBI:128769"/>
    </ligand>
</feature>
<feature type="domain" description="S1 motif" evidence="6">
    <location>
        <begin position="398"/>
        <end position="464"/>
    </location>
</feature>
<comment type="similarity">
    <text evidence="5">Belongs to the IspH family.</text>
</comment>
<keyword evidence="3 5" id="KW-0408">Iron</keyword>
<evidence type="ECO:0000313" key="10">
    <source>
        <dbReference type="Proteomes" id="UP000515909"/>
    </source>
</evidence>
<keyword evidence="8" id="KW-0687">Ribonucleoprotein</keyword>
<feature type="binding site" evidence="5">
    <location>
        <position position="40"/>
    </location>
    <ligand>
        <name>isopentenyl diphosphate</name>
        <dbReference type="ChEBI" id="CHEBI:128769"/>
    </ligand>
</feature>